<comment type="caution">
    <text evidence="7">The sequence shown here is derived from an EMBL/GenBank/DDBJ whole genome shotgun (WGS) entry which is preliminary data.</text>
</comment>
<reference evidence="7" key="1">
    <citation type="journal article" date="2015" name="Nature">
        <title>Complex archaea that bridge the gap between prokaryotes and eukaryotes.</title>
        <authorList>
            <person name="Spang A."/>
            <person name="Saw J.H."/>
            <person name="Jorgensen S.L."/>
            <person name="Zaremba-Niedzwiedzka K."/>
            <person name="Martijn J."/>
            <person name="Lind A.E."/>
            <person name="van Eijk R."/>
            <person name="Schleper C."/>
            <person name="Guy L."/>
            <person name="Ettema T.J."/>
        </authorList>
    </citation>
    <scope>NUCLEOTIDE SEQUENCE</scope>
</reference>
<protein>
    <recommendedName>
        <fullName evidence="8">Outer membrane efflux protein</fullName>
    </recommendedName>
</protein>
<evidence type="ECO:0008006" key="8">
    <source>
        <dbReference type="Google" id="ProtNLM"/>
    </source>
</evidence>
<evidence type="ECO:0000256" key="6">
    <source>
        <dbReference type="SAM" id="MobiDB-lite"/>
    </source>
</evidence>
<keyword evidence="3" id="KW-0812">Transmembrane</keyword>
<keyword evidence="4" id="KW-0472">Membrane</keyword>
<evidence type="ECO:0000256" key="1">
    <source>
        <dbReference type="ARBA" id="ARBA00004442"/>
    </source>
</evidence>
<evidence type="ECO:0000313" key="7">
    <source>
        <dbReference type="EMBL" id="KKO10859.1"/>
    </source>
</evidence>
<dbReference type="InterPro" id="IPR051906">
    <property type="entry name" value="TolC-like"/>
</dbReference>
<accession>A0A0F9Z1A8</accession>
<dbReference type="AlphaFoldDB" id="A0A0F9Z1A8"/>
<dbReference type="GO" id="GO:0015288">
    <property type="term" value="F:porin activity"/>
    <property type="evidence" value="ECO:0007669"/>
    <property type="project" value="TreeGrafter"/>
</dbReference>
<dbReference type="SUPFAM" id="SSF56954">
    <property type="entry name" value="Outer membrane efflux proteins (OEP)"/>
    <property type="match status" value="1"/>
</dbReference>
<evidence type="ECO:0000256" key="5">
    <source>
        <dbReference type="ARBA" id="ARBA00023237"/>
    </source>
</evidence>
<dbReference type="GO" id="GO:1990281">
    <property type="term" value="C:efflux pump complex"/>
    <property type="evidence" value="ECO:0007669"/>
    <property type="project" value="TreeGrafter"/>
</dbReference>
<keyword evidence="5" id="KW-0998">Cell outer membrane</keyword>
<dbReference type="Gene3D" id="1.20.1600.10">
    <property type="entry name" value="Outer membrane efflux proteins (OEP)"/>
    <property type="match status" value="1"/>
</dbReference>
<dbReference type="PANTHER" id="PTHR30026:SF20">
    <property type="entry name" value="OUTER MEMBRANE PROTEIN TOLC"/>
    <property type="match status" value="1"/>
</dbReference>
<sequence length="420" mass="46411">MKHSVLSATWLKPCIAAAVALAITTQALGIDHEPLARSEQVDVHTVMQSALDAAPEKMLTASAADQALAYRTLGQRWIVGAPSLEASVINDSLLSDVGQRELEAGVQVQLWRPGERRDALQRGSAYDQRNQAWQSWYQLMIAGRVRESLAELEQADLVMASAMQAQQDASRLLDMTRQLQQAGSAAEMDVLQVESLLLAADKQVLEADAMVVDAEREYQILTGGLTTRPAQAHQEQQSGAEEISSSHPQIQLLQADLNISEATILSAERQAKGSPAVQFGVRRERGAFAQPYVESVGVSVSIPLNSRRVVNASTSEARANRTAAEVALISQMRELTQQMHEIEHQLHTLAQTLPLSERDRDLSQRQMQMAETAFINGEVDMTYVVRAMQQARNADYEFNQLQQQQHHLISQYNQIFGVLP</sequence>
<dbReference type="PANTHER" id="PTHR30026">
    <property type="entry name" value="OUTER MEMBRANE PROTEIN TOLC"/>
    <property type="match status" value="1"/>
</dbReference>
<evidence type="ECO:0000256" key="4">
    <source>
        <dbReference type="ARBA" id="ARBA00023136"/>
    </source>
</evidence>
<organism evidence="7">
    <name type="scientific">marine sediment metagenome</name>
    <dbReference type="NCBI Taxonomy" id="412755"/>
    <lineage>
        <taxon>unclassified sequences</taxon>
        <taxon>metagenomes</taxon>
        <taxon>ecological metagenomes</taxon>
    </lineage>
</organism>
<dbReference type="EMBL" id="LAZR01000004">
    <property type="protein sequence ID" value="KKO10859.1"/>
    <property type="molecule type" value="Genomic_DNA"/>
</dbReference>
<evidence type="ECO:0000256" key="2">
    <source>
        <dbReference type="ARBA" id="ARBA00022452"/>
    </source>
</evidence>
<evidence type="ECO:0000256" key="3">
    <source>
        <dbReference type="ARBA" id="ARBA00022692"/>
    </source>
</evidence>
<gene>
    <name evidence="7" type="ORF">LCGC14_0023420</name>
</gene>
<keyword evidence="2" id="KW-1134">Transmembrane beta strand</keyword>
<dbReference type="GO" id="GO:0009279">
    <property type="term" value="C:cell outer membrane"/>
    <property type="evidence" value="ECO:0007669"/>
    <property type="project" value="UniProtKB-SubCell"/>
</dbReference>
<proteinExistence type="predicted"/>
<comment type="subcellular location">
    <subcellularLocation>
        <location evidence="1">Cell outer membrane</location>
    </subcellularLocation>
</comment>
<name>A0A0F9Z1A8_9ZZZZ</name>
<dbReference type="GO" id="GO:0015562">
    <property type="term" value="F:efflux transmembrane transporter activity"/>
    <property type="evidence" value="ECO:0007669"/>
    <property type="project" value="InterPro"/>
</dbReference>
<feature type="region of interest" description="Disordered" evidence="6">
    <location>
        <begin position="227"/>
        <end position="247"/>
    </location>
</feature>